<evidence type="ECO:0000313" key="9">
    <source>
        <dbReference type="EMBL" id="EFN84853.1"/>
    </source>
</evidence>
<reference evidence="9 10" key="1">
    <citation type="journal article" date="2010" name="Science">
        <title>Genomic comparison of the ants Camponotus floridanus and Harpegnathos saltator.</title>
        <authorList>
            <person name="Bonasio R."/>
            <person name="Zhang G."/>
            <person name="Ye C."/>
            <person name="Mutti N.S."/>
            <person name="Fang X."/>
            <person name="Qin N."/>
            <person name="Donahue G."/>
            <person name="Yang P."/>
            <person name="Li Q."/>
            <person name="Li C."/>
            <person name="Zhang P."/>
            <person name="Huang Z."/>
            <person name="Berger S.L."/>
            <person name="Reinberg D."/>
            <person name="Wang J."/>
            <person name="Liebig J."/>
        </authorList>
    </citation>
    <scope>NUCLEOTIDE SEQUENCE [LARGE SCALE GENOMIC DNA]</scope>
    <source>
        <strain evidence="9 10">R22 G/1</strain>
    </source>
</reference>
<dbReference type="GO" id="GO:0005886">
    <property type="term" value="C:plasma membrane"/>
    <property type="evidence" value="ECO:0007669"/>
    <property type="project" value="UniProtKB-SubCell"/>
</dbReference>
<dbReference type="AlphaFoldDB" id="E2BHK0"/>
<keyword evidence="5 8" id="KW-0472">Membrane</keyword>
<evidence type="ECO:0000256" key="3">
    <source>
        <dbReference type="ARBA" id="ARBA00022692"/>
    </source>
</evidence>
<accession>E2BHK0</accession>
<dbReference type="InterPro" id="IPR052192">
    <property type="entry name" value="Insect_Ionotropic_Sensory_Rcpt"/>
</dbReference>
<keyword evidence="2" id="KW-1003">Cell membrane</keyword>
<dbReference type="InParanoid" id="E2BHK0"/>
<feature type="non-terminal residue" evidence="9">
    <location>
        <position position="1"/>
    </location>
</feature>
<evidence type="ECO:0000256" key="1">
    <source>
        <dbReference type="ARBA" id="ARBA00004651"/>
    </source>
</evidence>
<proteinExistence type="predicted"/>
<evidence type="ECO:0000256" key="2">
    <source>
        <dbReference type="ARBA" id="ARBA00022475"/>
    </source>
</evidence>
<dbReference type="EMBL" id="GL448301">
    <property type="protein sequence ID" value="EFN84853.1"/>
    <property type="molecule type" value="Genomic_DNA"/>
</dbReference>
<comment type="subcellular location">
    <subcellularLocation>
        <location evidence="1">Cell membrane</location>
        <topology evidence="1">Multi-pass membrane protein</topology>
    </subcellularLocation>
</comment>
<feature type="non-terminal residue" evidence="9">
    <location>
        <position position="339"/>
    </location>
</feature>
<gene>
    <name evidence="9" type="ORF">EAI_10311</name>
</gene>
<feature type="transmembrane region" description="Helical" evidence="8">
    <location>
        <begin position="56"/>
        <end position="74"/>
    </location>
</feature>
<evidence type="ECO:0000256" key="5">
    <source>
        <dbReference type="ARBA" id="ARBA00023136"/>
    </source>
</evidence>
<evidence type="ECO:0000256" key="4">
    <source>
        <dbReference type="ARBA" id="ARBA00022989"/>
    </source>
</evidence>
<evidence type="ECO:0000256" key="7">
    <source>
        <dbReference type="ARBA" id="ARBA00023180"/>
    </source>
</evidence>
<keyword evidence="4 8" id="KW-1133">Transmembrane helix</keyword>
<dbReference type="PANTHER" id="PTHR42643">
    <property type="entry name" value="IONOTROPIC RECEPTOR 20A-RELATED"/>
    <property type="match status" value="1"/>
</dbReference>
<dbReference type="PANTHER" id="PTHR42643:SF38">
    <property type="entry name" value="IONOTROPIC RECEPTOR 100A"/>
    <property type="match status" value="1"/>
</dbReference>
<dbReference type="SUPFAM" id="SSF53850">
    <property type="entry name" value="Periplasmic binding protein-like II"/>
    <property type="match status" value="1"/>
</dbReference>
<organism evidence="10">
    <name type="scientific">Harpegnathos saltator</name>
    <name type="common">Jerdon's jumping ant</name>
    <dbReference type="NCBI Taxonomy" id="610380"/>
    <lineage>
        <taxon>Eukaryota</taxon>
        <taxon>Metazoa</taxon>
        <taxon>Ecdysozoa</taxon>
        <taxon>Arthropoda</taxon>
        <taxon>Hexapoda</taxon>
        <taxon>Insecta</taxon>
        <taxon>Pterygota</taxon>
        <taxon>Neoptera</taxon>
        <taxon>Endopterygota</taxon>
        <taxon>Hymenoptera</taxon>
        <taxon>Apocrita</taxon>
        <taxon>Aculeata</taxon>
        <taxon>Formicoidea</taxon>
        <taxon>Formicidae</taxon>
        <taxon>Ponerinae</taxon>
        <taxon>Ponerini</taxon>
        <taxon>Harpegnathos</taxon>
    </lineage>
</organism>
<protein>
    <recommendedName>
        <fullName evidence="11">Ionotropic glutamate receptor C-terminal domain-containing protein</fullName>
    </recommendedName>
</protein>
<evidence type="ECO:0008006" key="11">
    <source>
        <dbReference type="Google" id="ProtNLM"/>
    </source>
</evidence>
<keyword evidence="6" id="KW-0675">Receptor</keyword>
<dbReference type="Proteomes" id="UP000008237">
    <property type="component" value="Unassembled WGS sequence"/>
</dbReference>
<keyword evidence="3 8" id="KW-0812">Transmembrane</keyword>
<dbReference type="OMA" id="RTNDMVA"/>
<keyword evidence="7" id="KW-0325">Glycoprotein</keyword>
<evidence type="ECO:0000256" key="6">
    <source>
        <dbReference type="ARBA" id="ARBA00023170"/>
    </source>
</evidence>
<evidence type="ECO:0000256" key="8">
    <source>
        <dbReference type="SAM" id="Phobius"/>
    </source>
</evidence>
<feature type="transmembrane region" description="Helical" evidence="8">
    <location>
        <begin position="312"/>
        <end position="336"/>
    </location>
</feature>
<name>E2BHK0_HARSA</name>
<sequence length="339" mass="38873">GESDIIVTSFFIHEYKEYHRFEFTASIYDDQLCLIAPAASFMPKSYMPILPFAPDVWAILALYNLVVSVLWFFIKYYSVSFRRREAVLLPLTKADGSRPIMTDSTSRRSQDDGGGGTTAQRAFLFGTLFFGLIVTGLYQSCLVSSLSNPFHHPELTTLEDVANSNLTIITKYDNLRENTFTDNTSLACRLKDKVRLVPFDKRTNDMVAFDKNVTALSRFASVKLDNLSNYFDEDGNELLHIVEECPTTYLLSYIVQLYSPYRERINGLLLRMQEAGLIGLWYSNMTYPMYADEQRRKMAKSDRRIKLTLEHYSLTFLGLSLGLLFCAIVFLAELYFAKQ</sequence>
<evidence type="ECO:0000313" key="10">
    <source>
        <dbReference type="Proteomes" id="UP000008237"/>
    </source>
</evidence>
<keyword evidence="10" id="KW-1185">Reference proteome</keyword>
<dbReference type="OrthoDB" id="8195814at2759"/>